<gene>
    <name evidence="2" type="ORF">AYI68_g5742</name>
</gene>
<dbReference type="EMBL" id="LSSL01003712">
    <property type="protein sequence ID" value="OLY80165.1"/>
    <property type="molecule type" value="Genomic_DNA"/>
</dbReference>
<organism evidence="2 3">
    <name type="scientific">Smittium mucronatum</name>
    <dbReference type="NCBI Taxonomy" id="133383"/>
    <lineage>
        <taxon>Eukaryota</taxon>
        <taxon>Fungi</taxon>
        <taxon>Fungi incertae sedis</taxon>
        <taxon>Zoopagomycota</taxon>
        <taxon>Kickxellomycotina</taxon>
        <taxon>Harpellomycetes</taxon>
        <taxon>Harpellales</taxon>
        <taxon>Legeriomycetaceae</taxon>
        <taxon>Smittium</taxon>
    </lineage>
</organism>
<evidence type="ECO:0000313" key="2">
    <source>
        <dbReference type="EMBL" id="OLY80165.1"/>
    </source>
</evidence>
<reference evidence="2 3" key="1">
    <citation type="journal article" date="2016" name="Mol. Biol. Evol.">
        <title>Genome-Wide Survey of Gut Fungi (Harpellales) Reveals the First Horizontally Transferred Ubiquitin Gene from a Mosquito Host.</title>
        <authorList>
            <person name="Wang Y."/>
            <person name="White M.M."/>
            <person name="Kvist S."/>
            <person name="Moncalvo J.M."/>
        </authorList>
    </citation>
    <scope>NUCLEOTIDE SEQUENCE [LARGE SCALE GENOMIC DNA]</scope>
    <source>
        <strain evidence="2 3">ALG-7-W6</strain>
    </source>
</reference>
<name>A0A1R0GTG1_9FUNG</name>
<keyword evidence="1" id="KW-0732">Signal</keyword>
<accession>A0A1R0GTG1</accession>
<protein>
    <submittedName>
        <fullName evidence="2">Uncharacterized protein</fullName>
    </submittedName>
</protein>
<sequence>MVSSFSLIALSLFSASCMGIMTLSSPIYYENTDYLGQASLPKRWISSGFSTPHTKSSTLSSTEDSNEKNIHHNQPISFCGDNTCSSIDDIVYDGDRALCIYDLELYYKYSDTEIFDSYETYCNDSLDEKSSEICKGYSVIEDFANYVKEMIKEDENHISQCKIAYKKDDERNSCMENNPHKEIFRELNYDLNAPYAPDGAKKQNQTSNIFTESSLTNEPLVNENCHKTISQTSLFKNDNYDEEFLLEKVASSGVIHRD</sequence>
<comment type="caution">
    <text evidence="2">The sequence shown here is derived from an EMBL/GenBank/DDBJ whole genome shotgun (WGS) entry which is preliminary data.</text>
</comment>
<feature type="chain" id="PRO_5012683707" evidence="1">
    <location>
        <begin position="20"/>
        <end position="258"/>
    </location>
</feature>
<proteinExistence type="predicted"/>
<keyword evidence="3" id="KW-1185">Reference proteome</keyword>
<evidence type="ECO:0000313" key="3">
    <source>
        <dbReference type="Proteomes" id="UP000187455"/>
    </source>
</evidence>
<feature type="signal peptide" evidence="1">
    <location>
        <begin position="1"/>
        <end position="19"/>
    </location>
</feature>
<dbReference type="AlphaFoldDB" id="A0A1R0GTG1"/>
<dbReference type="Proteomes" id="UP000187455">
    <property type="component" value="Unassembled WGS sequence"/>
</dbReference>
<evidence type="ECO:0000256" key="1">
    <source>
        <dbReference type="SAM" id="SignalP"/>
    </source>
</evidence>